<reference evidence="1" key="2">
    <citation type="submission" date="2021-10" db="EMBL/GenBank/DDBJ databases">
        <title>Phylogenomics reveals ancestral predisposition of the termite-cultivated fungus Termitomyces towards a domesticated lifestyle.</title>
        <authorList>
            <person name="Auxier B."/>
            <person name="Grum-Grzhimaylo A."/>
            <person name="Cardenas M.E."/>
            <person name="Lodge J.D."/>
            <person name="Laessoe T."/>
            <person name="Pedersen O."/>
            <person name="Smith M.E."/>
            <person name="Kuyper T.W."/>
            <person name="Franco-Molano E.A."/>
            <person name="Baroni T.J."/>
            <person name="Aanen D.K."/>
        </authorList>
    </citation>
    <scope>NUCLEOTIDE SEQUENCE</scope>
    <source>
        <strain evidence="1">D49</strain>
    </source>
</reference>
<evidence type="ECO:0000313" key="1">
    <source>
        <dbReference type="EMBL" id="KAG5635198.1"/>
    </source>
</evidence>
<dbReference type="EMBL" id="JABCKI010006152">
    <property type="protein sequence ID" value="KAG5635198.1"/>
    <property type="molecule type" value="Genomic_DNA"/>
</dbReference>
<protein>
    <submittedName>
        <fullName evidence="1">Uncharacterized protein</fullName>
    </submittedName>
</protein>
<reference evidence="1" key="1">
    <citation type="submission" date="2021-02" db="EMBL/GenBank/DDBJ databases">
        <authorList>
            <person name="Nieuwenhuis M."/>
            <person name="Van De Peppel L.J.J."/>
        </authorList>
    </citation>
    <scope>NUCLEOTIDE SEQUENCE</scope>
    <source>
        <strain evidence="1">D49</strain>
    </source>
</reference>
<organism evidence="1 2">
    <name type="scientific">Sphagnurus paluster</name>
    <dbReference type="NCBI Taxonomy" id="117069"/>
    <lineage>
        <taxon>Eukaryota</taxon>
        <taxon>Fungi</taxon>
        <taxon>Dikarya</taxon>
        <taxon>Basidiomycota</taxon>
        <taxon>Agaricomycotina</taxon>
        <taxon>Agaricomycetes</taxon>
        <taxon>Agaricomycetidae</taxon>
        <taxon>Agaricales</taxon>
        <taxon>Tricholomatineae</taxon>
        <taxon>Lyophyllaceae</taxon>
        <taxon>Sphagnurus</taxon>
    </lineage>
</organism>
<proteinExistence type="predicted"/>
<comment type="caution">
    <text evidence="1">The sequence shown here is derived from an EMBL/GenBank/DDBJ whole genome shotgun (WGS) entry which is preliminary data.</text>
</comment>
<dbReference type="AlphaFoldDB" id="A0A9P7FNJ5"/>
<evidence type="ECO:0000313" key="2">
    <source>
        <dbReference type="Proteomes" id="UP000717328"/>
    </source>
</evidence>
<sequence>MRIVKCLAFGGGHLAGEVLQCTHLGARLELPAVHFNPVDANVDPDGVAGLVLGESLLVGEAEEAALVQGRDVQEMGGVGRLGLGVGGTGVLHKRLQRWLRTIHSTSPTSVGREVLGPELLALVHVLRAAERDLQHRKHLRRQDQDTPLFSESSPKRIPLLAHRRLPRAERVLERAF</sequence>
<dbReference type="Proteomes" id="UP000717328">
    <property type="component" value="Unassembled WGS sequence"/>
</dbReference>
<accession>A0A9P7FNJ5</accession>
<keyword evidence="2" id="KW-1185">Reference proteome</keyword>
<feature type="non-terminal residue" evidence="1">
    <location>
        <position position="176"/>
    </location>
</feature>
<gene>
    <name evidence="1" type="ORF">H0H81_012074</name>
</gene>
<name>A0A9P7FNJ5_9AGAR</name>